<reference evidence="1 2" key="1">
    <citation type="submission" date="2015-09" db="EMBL/GenBank/DDBJ databases">
        <title>Draft genome of a European isolate of the apple canker pathogen Neonectria ditissima.</title>
        <authorList>
            <person name="Gomez-Cortecero A."/>
            <person name="Harrison R.J."/>
            <person name="Armitage A.D."/>
        </authorList>
    </citation>
    <scope>NUCLEOTIDE SEQUENCE [LARGE SCALE GENOMIC DNA]</scope>
    <source>
        <strain evidence="1 2">R09/05</strain>
    </source>
</reference>
<dbReference type="Proteomes" id="UP000050424">
    <property type="component" value="Unassembled WGS sequence"/>
</dbReference>
<gene>
    <name evidence="1" type="ORF">AK830_g10399</name>
</gene>
<organism evidence="1 2">
    <name type="scientific">Neonectria ditissima</name>
    <dbReference type="NCBI Taxonomy" id="78410"/>
    <lineage>
        <taxon>Eukaryota</taxon>
        <taxon>Fungi</taxon>
        <taxon>Dikarya</taxon>
        <taxon>Ascomycota</taxon>
        <taxon>Pezizomycotina</taxon>
        <taxon>Sordariomycetes</taxon>
        <taxon>Hypocreomycetidae</taxon>
        <taxon>Hypocreales</taxon>
        <taxon>Nectriaceae</taxon>
        <taxon>Neonectria</taxon>
    </lineage>
</organism>
<dbReference type="EMBL" id="LKCW01000215">
    <property type="protein sequence ID" value="KPM36176.1"/>
    <property type="molecule type" value="Genomic_DNA"/>
</dbReference>
<evidence type="ECO:0000313" key="1">
    <source>
        <dbReference type="EMBL" id="KPM36176.1"/>
    </source>
</evidence>
<keyword evidence="2" id="KW-1185">Reference proteome</keyword>
<dbReference type="AlphaFoldDB" id="A0A0P7B742"/>
<dbReference type="OrthoDB" id="5105251at2759"/>
<sequence length="165" mass="19040">MERHSNLFQALSEFYTVLVQLAILPTNLLKFPDPVNGIESFDANAAAALEAGFSPEAVELMARLPYLDIESREESEDWYHPRGDIEIMPSTFPITFTTTDEPTASHYEGLREMDDDLNDEEYLIPGTCIRLSRQNIYGITWIYDTETRLLREWKSFDSQPDVKRL</sequence>
<name>A0A0P7B742_9HYPO</name>
<comment type="caution">
    <text evidence="1">The sequence shown here is derived from an EMBL/GenBank/DDBJ whole genome shotgun (WGS) entry which is preliminary data.</text>
</comment>
<accession>A0A0P7B742</accession>
<protein>
    <submittedName>
        <fullName evidence="1">Uncharacterized protein</fullName>
    </submittedName>
</protein>
<evidence type="ECO:0000313" key="2">
    <source>
        <dbReference type="Proteomes" id="UP000050424"/>
    </source>
</evidence>
<proteinExistence type="predicted"/>